<reference evidence="2" key="1">
    <citation type="submission" date="2020-02" db="EMBL/GenBank/DDBJ databases">
        <authorList>
            <person name="Meier V. D."/>
        </authorList>
    </citation>
    <scope>NUCLEOTIDE SEQUENCE</scope>
    <source>
        <strain evidence="2">AVDCRST_MAG51</strain>
    </source>
</reference>
<dbReference type="InterPro" id="IPR002539">
    <property type="entry name" value="MaoC-like_dom"/>
</dbReference>
<dbReference type="AlphaFoldDB" id="A0A6J4PIS8"/>
<evidence type="ECO:0000313" key="2">
    <source>
        <dbReference type="EMBL" id="CAA9417047.1"/>
    </source>
</evidence>
<dbReference type="SUPFAM" id="SSF54637">
    <property type="entry name" value="Thioesterase/thiol ester dehydrase-isomerase"/>
    <property type="match status" value="1"/>
</dbReference>
<accession>A0A6J4PIS8</accession>
<sequence length="130" mass="14557">QEIKAFAAQFDPQPFHLDEEAGRQSVFGALCASGWHTCALAMRLTVDNFLRESSSMGSPGLENLRWMKPVFPGDTLSLRHLITESRPLNSRPDVGLVRSVWELFNQHGEQVLHMEGYGMFRRRTPAGAAS</sequence>
<dbReference type="CDD" id="cd03454">
    <property type="entry name" value="YdeM"/>
    <property type="match status" value="1"/>
</dbReference>
<gene>
    <name evidence="2" type="ORF">AVDCRST_MAG51-1774</name>
</gene>
<dbReference type="InterPro" id="IPR052342">
    <property type="entry name" value="MCH/BMMD"/>
</dbReference>
<dbReference type="PANTHER" id="PTHR43664:SF1">
    <property type="entry name" value="BETA-METHYLMALYL-COA DEHYDRATASE"/>
    <property type="match status" value="1"/>
</dbReference>
<proteinExistence type="predicted"/>
<organism evidence="2">
    <name type="scientific">uncultured Ramlibacter sp</name>
    <dbReference type="NCBI Taxonomy" id="260755"/>
    <lineage>
        <taxon>Bacteria</taxon>
        <taxon>Pseudomonadati</taxon>
        <taxon>Pseudomonadota</taxon>
        <taxon>Betaproteobacteria</taxon>
        <taxon>Burkholderiales</taxon>
        <taxon>Comamonadaceae</taxon>
        <taxon>Ramlibacter</taxon>
        <taxon>environmental samples</taxon>
    </lineage>
</organism>
<name>A0A6J4PIS8_9BURK</name>
<dbReference type="PANTHER" id="PTHR43664">
    <property type="entry name" value="MONOAMINE OXIDASE-RELATED"/>
    <property type="match status" value="1"/>
</dbReference>
<feature type="non-terminal residue" evidence="2">
    <location>
        <position position="1"/>
    </location>
</feature>
<evidence type="ECO:0000259" key="1">
    <source>
        <dbReference type="Pfam" id="PF01575"/>
    </source>
</evidence>
<dbReference type="Pfam" id="PF01575">
    <property type="entry name" value="MaoC_dehydratas"/>
    <property type="match status" value="1"/>
</dbReference>
<dbReference type="Gene3D" id="3.10.129.10">
    <property type="entry name" value="Hotdog Thioesterase"/>
    <property type="match status" value="1"/>
</dbReference>
<dbReference type="EMBL" id="CADCUX010000375">
    <property type="protein sequence ID" value="CAA9417047.1"/>
    <property type="molecule type" value="Genomic_DNA"/>
</dbReference>
<protein>
    <submittedName>
        <fullName evidence="2">Acyl dehydratase</fullName>
    </submittedName>
</protein>
<feature type="domain" description="MaoC-like" evidence="1">
    <location>
        <begin position="2"/>
        <end position="88"/>
    </location>
</feature>
<dbReference type="InterPro" id="IPR029069">
    <property type="entry name" value="HotDog_dom_sf"/>
</dbReference>